<evidence type="ECO:0000313" key="2">
    <source>
        <dbReference type="EMBL" id="RAL66915.1"/>
    </source>
</evidence>
<accession>A0A395J326</accession>
<organism evidence="2 3">
    <name type="scientific">Monilinia fructigena</name>
    <dbReference type="NCBI Taxonomy" id="38457"/>
    <lineage>
        <taxon>Eukaryota</taxon>
        <taxon>Fungi</taxon>
        <taxon>Dikarya</taxon>
        <taxon>Ascomycota</taxon>
        <taxon>Pezizomycotina</taxon>
        <taxon>Leotiomycetes</taxon>
        <taxon>Helotiales</taxon>
        <taxon>Sclerotiniaceae</taxon>
        <taxon>Monilinia</taxon>
    </lineage>
</organism>
<feature type="compositionally biased region" description="Basic and acidic residues" evidence="1">
    <location>
        <begin position="395"/>
        <end position="416"/>
    </location>
</feature>
<feature type="region of interest" description="Disordered" evidence="1">
    <location>
        <begin position="222"/>
        <end position="245"/>
    </location>
</feature>
<dbReference type="EMBL" id="QKRW01000005">
    <property type="protein sequence ID" value="RAL66915.1"/>
    <property type="molecule type" value="Genomic_DNA"/>
</dbReference>
<dbReference type="OrthoDB" id="199599at2759"/>
<reference evidence="2 3" key="1">
    <citation type="submission" date="2018-06" db="EMBL/GenBank/DDBJ databases">
        <title>Genome Sequence of the Brown Rot Fungal Pathogen Monilinia fructigena.</title>
        <authorList>
            <person name="Landi L."/>
            <person name="De Miccolis Angelini R.M."/>
            <person name="Pollastro S."/>
            <person name="Abate D."/>
            <person name="Faretra F."/>
            <person name="Romanazzi G."/>
        </authorList>
    </citation>
    <scope>NUCLEOTIDE SEQUENCE [LARGE SCALE GENOMIC DNA]</scope>
    <source>
        <strain evidence="2 3">Mfrg269</strain>
    </source>
</reference>
<evidence type="ECO:0000313" key="3">
    <source>
        <dbReference type="Proteomes" id="UP000249056"/>
    </source>
</evidence>
<feature type="compositionally biased region" description="Gly residues" evidence="1">
    <location>
        <begin position="303"/>
        <end position="312"/>
    </location>
</feature>
<dbReference type="InterPro" id="IPR052053">
    <property type="entry name" value="IM_YidH-like"/>
</dbReference>
<dbReference type="AlphaFoldDB" id="A0A395J326"/>
<gene>
    <name evidence="2" type="ORF">DID88_007697</name>
</gene>
<dbReference type="PANTHER" id="PTHR34187:SF2">
    <property type="entry name" value="DUF202 DOMAIN-CONTAINING PROTEIN"/>
    <property type="match status" value="1"/>
</dbReference>
<comment type="caution">
    <text evidence="2">The sequence shown here is derived from an EMBL/GenBank/DDBJ whole genome shotgun (WGS) entry which is preliminary data.</text>
</comment>
<keyword evidence="3" id="KW-1185">Reference proteome</keyword>
<dbReference type="Proteomes" id="UP000249056">
    <property type="component" value="Unassembled WGS sequence"/>
</dbReference>
<dbReference type="PANTHER" id="PTHR34187">
    <property type="entry name" value="FGR18P"/>
    <property type="match status" value="1"/>
</dbReference>
<evidence type="ECO:0000256" key="1">
    <source>
        <dbReference type="SAM" id="MobiDB-lite"/>
    </source>
</evidence>
<name>A0A395J326_9HELO</name>
<feature type="compositionally biased region" description="Basic residues" evidence="1">
    <location>
        <begin position="318"/>
        <end position="329"/>
    </location>
</feature>
<feature type="region of interest" description="Disordered" evidence="1">
    <location>
        <begin position="300"/>
        <end position="329"/>
    </location>
</feature>
<proteinExistence type="predicted"/>
<feature type="region of interest" description="Disordered" evidence="1">
    <location>
        <begin position="1"/>
        <end position="73"/>
    </location>
</feature>
<protein>
    <submittedName>
        <fullName evidence="2">Uncharacterized protein</fullName>
    </submittedName>
</protein>
<sequence>MVAMNTNTGGEGGEGVDVDVDVDVGSGRRGGGEESMSPRIKGNGFGNGNGNEYTIGRESRESRAASSANEETSVLRRGSDINYGGVGVGTATSITADANSGHNSTKKNLEQIPKAREEECCEGSFGARKDIFSLVTNFLAFASIGIAITQLFRLNTSSTSSTPAHSDATTHLRHLGKPLGATFVGISILMLSDELMIDQMAEAQDEDDIPIFRTFRRHVQATREAAPDHSSDSAPSISQAENATLQKENRELRCALEEAKDTVARQKDEMFRDKKEGEMLGREIALEYAREREKWMTAMNQEDGGGGAGEIGGNFSRGQKRGSKKGLKHRKYRVRVKRGENGMPCTAFEYGDPRNSPLDMDEIFDASKHWMLVEVAEEKYGEMVRRREMDREMKEKRKLEEERNPGVAKGLKEAGGSRRKHGSWRRCRIQDEIMAYDDPITLNETEAPFNKTTPEQPPQIAHPIPLVHRPATHNVPPSGDLFLQSSQATQMPHSMPLVLRLAVPDIPMQQPSTIEVSRHTHNLCRHLRRIHRKLHETQEERREEREKAFKRTWERTCERI</sequence>
<feature type="region of interest" description="Disordered" evidence="1">
    <location>
        <begin position="395"/>
        <end position="423"/>
    </location>
</feature>